<dbReference type="EMBL" id="ABFK02000016">
    <property type="protein sequence ID" value="EDS04351.1"/>
    <property type="molecule type" value="Genomic_DNA"/>
</dbReference>
<evidence type="ECO:0000313" key="1">
    <source>
        <dbReference type="EMBL" id="EDS04351.1"/>
    </source>
</evidence>
<dbReference type="OrthoDB" id="1407869at2"/>
<dbReference type="GeneID" id="73803314"/>
<protein>
    <submittedName>
        <fullName evidence="1">Uncharacterized protein</fullName>
    </submittedName>
</protein>
<organism evidence="1 2">
    <name type="scientific">Alistipes putredinis DSM 17216</name>
    <dbReference type="NCBI Taxonomy" id="445970"/>
    <lineage>
        <taxon>Bacteria</taxon>
        <taxon>Pseudomonadati</taxon>
        <taxon>Bacteroidota</taxon>
        <taxon>Bacteroidia</taxon>
        <taxon>Bacteroidales</taxon>
        <taxon>Rikenellaceae</taxon>
        <taxon>Alistipes</taxon>
    </lineage>
</organism>
<dbReference type="PROSITE" id="PS51257">
    <property type="entry name" value="PROKAR_LIPOPROTEIN"/>
    <property type="match status" value="1"/>
</dbReference>
<name>B0MUA0_9BACT</name>
<dbReference type="RefSeq" id="WP_004329053.1">
    <property type="nucleotide sequence ID" value="NZ_DS499579.1"/>
</dbReference>
<reference evidence="1" key="2">
    <citation type="submission" date="2013-09" db="EMBL/GenBank/DDBJ databases">
        <title>Draft genome sequence of Alistipes putredinis (DSM 17216).</title>
        <authorList>
            <person name="Sudarsanam P."/>
            <person name="Ley R."/>
            <person name="Guruge J."/>
            <person name="Turnbaugh P.J."/>
            <person name="Mahowald M."/>
            <person name="Liep D."/>
            <person name="Gordon J."/>
        </authorList>
    </citation>
    <scope>NUCLEOTIDE SEQUENCE</scope>
    <source>
        <strain evidence="1">DSM 17216</strain>
    </source>
</reference>
<keyword evidence="2" id="KW-1185">Reference proteome</keyword>
<gene>
    <name evidence="1" type="ORF">ALIPUT_00222</name>
</gene>
<dbReference type="AlphaFoldDB" id="B0MUA0"/>
<comment type="caution">
    <text evidence="1">The sequence shown here is derived from an EMBL/GenBank/DDBJ whole genome shotgun (WGS) entry which is preliminary data.</text>
</comment>
<sequence>MKNIKLFVTFVASLFFLFSCEKEKVETCGFDTIRLTESFLTEYAKGDGVDNYMIALASGPTVFDPTNQQWHTENDGWVMLISLFAEPVANLGAPEIPEGKYTLGSAPGAGVWSSEEDVNQLYYTGKDGVSTLVPVSGELTFAKTADGYIMTGKFLAADQKEYCVTYTGTLKFQPQGETSVIDQPVNTKFIGGQAIYKGPDPSFGDLGWVQLELYDAEPDPEMGTILGNFLKIKMFIPIQTEKFTSMPSGTWKLNASADENTAEPGYDSGEDLPTGSYVVQTSSDGSTMKLGMLNQGTITVTEDQHVVIDAYTTEGISVKGNLNKPLEILDLGGGEVDDSQYSTLTTDKVIDLSGAETAYFLDYEDYYENGTRNVVLQILDSQSMTGMFLDLALSKADNRYDPLPNCTCTLDPGDNRAFTFAGGSIWQSNAVGTWGFLKLQTNGETIMPDFSEAGNAAGGSLTITRNGDEYTITVNFIDDAETPHRITGTWTGTLTPYSYTASVSGLLEQSMKPVK</sequence>
<dbReference type="Proteomes" id="UP000005819">
    <property type="component" value="Unassembled WGS sequence"/>
</dbReference>
<reference evidence="1" key="1">
    <citation type="submission" date="2007-10" db="EMBL/GenBank/DDBJ databases">
        <authorList>
            <person name="Fulton L."/>
            <person name="Clifton S."/>
            <person name="Fulton B."/>
            <person name="Xu J."/>
            <person name="Minx P."/>
            <person name="Pepin K.H."/>
            <person name="Johnson M."/>
            <person name="Thiruvilangam P."/>
            <person name="Bhonagiri V."/>
            <person name="Nash W.E."/>
            <person name="Mardis E.R."/>
            <person name="Wilson R.K."/>
        </authorList>
    </citation>
    <scope>NUCLEOTIDE SEQUENCE [LARGE SCALE GENOMIC DNA]</scope>
    <source>
        <strain evidence="1">DSM 17216</strain>
    </source>
</reference>
<evidence type="ECO:0000313" key="2">
    <source>
        <dbReference type="Proteomes" id="UP000005819"/>
    </source>
</evidence>
<accession>B0MUA0</accession>
<dbReference type="HOGENOM" id="CLU_528582_0_0_10"/>
<proteinExistence type="predicted"/>